<keyword evidence="1" id="KW-0812">Transmembrane</keyword>
<keyword evidence="1" id="KW-0472">Membrane</keyword>
<gene>
    <name evidence="2" type="ORF">PROSTU_02560</name>
</gene>
<reference evidence="2 3" key="3">
    <citation type="submission" date="2008-05" db="EMBL/GenBank/DDBJ databases">
        <authorList>
            <person name="Fulton L."/>
            <person name="Clifton S."/>
            <person name="Fulton B."/>
            <person name="Xu J."/>
            <person name="Minx P."/>
            <person name="Pepin K.H."/>
            <person name="Johnson M."/>
            <person name="Thiruvilangam P."/>
            <person name="Bhonagiri V."/>
            <person name="Nash W.E."/>
            <person name="Mardis E.R."/>
            <person name="Wilson R.K."/>
        </authorList>
    </citation>
    <scope>NUCLEOTIDE SEQUENCE [LARGE SCALE GENOMIC DNA]</scope>
    <source>
        <strain evidence="2 3">ATCC 25827</strain>
    </source>
</reference>
<evidence type="ECO:0000256" key="1">
    <source>
        <dbReference type="SAM" id="Phobius"/>
    </source>
</evidence>
<protein>
    <submittedName>
        <fullName evidence="2">Uncharacterized protein</fullName>
    </submittedName>
</protein>
<proteinExistence type="predicted"/>
<dbReference type="SUPFAM" id="SSF69279">
    <property type="entry name" value="Phage tail proteins"/>
    <property type="match status" value="1"/>
</dbReference>
<name>A0AA87CQW8_PROST</name>
<comment type="caution">
    <text evidence="2">The sequence shown here is derived from an EMBL/GenBank/DDBJ whole genome shotgun (WGS) entry which is preliminary data.</text>
</comment>
<reference evidence="3" key="1">
    <citation type="submission" date="2008-04" db="EMBL/GenBank/DDBJ databases">
        <title>Draft genome sequence of Providencia stuartii (ATCC 25827).</title>
        <authorList>
            <person name="Sudarsanam P."/>
            <person name="Ley R."/>
            <person name="Guruge J."/>
            <person name="Turnbaugh P.J."/>
            <person name="Mahowald M."/>
            <person name="Liep D."/>
            <person name="Gordon J."/>
        </authorList>
    </citation>
    <scope>NUCLEOTIDE SEQUENCE [LARGE SCALE GENOMIC DNA]</scope>
    <source>
        <strain evidence="3">ATCC 25827</strain>
    </source>
</reference>
<reference evidence="3" key="2">
    <citation type="submission" date="2008-04" db="EMBL/GenBank/DDBJ databases">
        <title>Draft genome sequence of Providencia stuartii(ATCC 25827).</title>
        <authorList>
            <person name="Sudarsanam P."/>
            <person name="Ley R."/>
            <person name="Guruge J."/>
            <person name="Turnbaugh P.J."/>
            <person name="Mahowald M."/>
            <person name="Liep D."/>
            <person name="Gordon J."/>
        </authorList>
    </citation>
    <scope>NUCLEOTIDE SEQUENCE [LARGE SCALE GENOMIC DNA]</scope>
    <source>
        <strain evidence="3">ATCC 25827</strain>
    </source>
</reference>
<dbReference type="AlphaFoldDB" id="A0AA87CQW8"/>
<keyword evidence="1" id="KW-1133">Transmembrane helix</keyword>
<feature type="transmembrane region" description="Helical" evidence="1">
    <location>
        <begin position="6"/>
        <end position="28"/>
    </location>
</feature>
<accession>A0AA87CQW8</accession>
<dbReference type="Proteomes" id="UP000004506">
    <property type="component" value="Unassembled WGS sequence"/>
</dbReference>
<evidence type="ECO:0000313" key="3">
    <source>
        <dbReference type="Proteomes" id="UP000004506"/>
    </source>
</evidence>
<evidence type="ECO:0000313" key="2">
    <source>
        <dbReference type="EMBL" id="EDU59371.1"/>
    </source>
</evidence>
<organism evidence="2 3">
    <name type="scientific">Providencia stuartii ATCC 25827</name>
    <dbReference type="NCBI Taxonomy" id="471874"/>
    <lineage>
        <taxon>Bacteria</taxon>
        <taxon>Pseudomonadati</taxon>
        <taxon>Pseudomonadota</taxon>
        <taxon>Gammaproteobacteria</taxon>
        <taxon>Enterobacterales</taxon>
        <taxon>Morganellaceae</taxon>
        <taxon>Providencia</taxon>
    </lineage>
</organism>
<sequence>MINGIIMFDGLGYVIAIGAVILITLCIQTNESDISFLTRMAEMLGVITTIKNGSLLFILSN</sequence>
<dbReference type="EMBL" id="ABJD02000101">
    <property type="protein sequence ID" value="EDU59371.1"/>
    <property type="molecule type" value="Genomic_DNA"/>
</dbReference>